<keyword evidence="1" id="KW-0732">Signal</keyword>
<dbReference type="Proteomes" id="UP000317835">
    <property type="component" value="Chromosome"/>
</dbReference>
<dbReference type="EMBL" id="CP036426">
    <property type="protein sequence ID" value="QDV32361.1"/>
    <property type="molecule type" value="Genomic_DNA"/>
</dbReference>
<organism evidence="2 3">
    <name type="scientific">Tautonia plasticadhaerens</name>
    <dbReference type="NCBI Taxonomy" id="2527974"/>
    <lineage>
        <taxon>Bacteria</taxon>
        <taxon>Pseudomonadati</taxon>
        <taxon>Planctomycetota</taxon>
        <taxon>Planctomycetia</taxon>
        <taxon>Isosphaerales</taxon>
        <taxon>Isosphaeraceae</taxon>
        <taxon>Tautonia</taxon>
    </lineage>
</organism>
<evidence type="ECO:0000256" key="1">
    <source>
        <dbReference type="SAM" id="SignalP"/>
    </source>
</evidence>
<dbReference type="KEGG" id="tpla:ElP_01890"/>
<proteinExistence type="predicted"/>
<evidence type="ECO:0000313" key="2">
    <source>
        <dbReference type="EMBL" id="QDV32361.1"/>
    </source>
</evidence>
<protein>
    <submittedName>
        <fullName evidence="2">Uncharacterized protein</fullName>
    </submittedName>
</protein>
<dbReference type="AlphaFoldDB" id="A0A518GUV8"/>
<feature type="signal peptide" evidence="1">
    <location>
        <begin position="1"/>
        <end position="30"/>
    </location>
</feature>
<gene>
    <name evidence="2" type="ORF">ElP_01890</name>
</gene>
<reference evidence="2 3" key="1">
    <citation type="submission" date="2019-02" db="EMBL/GenBank/DDBJ databases">
        <title>Deep-cultivation of Planctomycetes and their phenomic and genomic characterization uncovers novel biology.</title>
        <authorList>
            <person name="Wiegand S."/>
            <person name="Jogler M."/>
            <person name="Boedeker C."/>
            <person name="Pinto D."/>
            <person name="Vollmers J."/>
            <person name="Rivas-Marin E."/>
            <person name="Kohn T."/>
            <person name="Peeters S.H."/>
            <person name="Heuer A."/>
            <person name="Rast P."/>
            <person name="Oberbeckmann S."/>
            <person name="Bunk B."/>
            <person name="Jeske O."/>
            <person name="Meyerdierks A."/>
            <person name="Storesund J.E."/>
            <person name="Kallscheuer N."/>
            <person name="Luecker S."/>
            <person name="Lage O.M."/>
            <person name="Pohl T."/>
            <person name="Merkel B.J."/>
            <person name="Hornburger P."/>
            <person name="Mueller R.-W."/>
            <person name="Bruemmer F."/>
            <person name="Labrenz M."/>
            <person name="Spormann A.M."/>
            <person name="Op den Camp H."/>
            <person name="Overmann J."/>
            <person name="Amann R."/>
            <person name="Jetten M.S.M."/>
            <person name="Mascher T."/>
            <person name="Medema M.H."/>
            <person name="Devos D.P."/>
            <person name="Kaster A.-K."/>
            <person name="Ovreas L."/>
            <person name="Rohde M."/>
            <person name="Galperin M.Y."/>
            <person name="Jogler C."/>
        </authorList>
    </citation>
    <scope>NUCLEOTIDE SEQUENCE [LARGE SCALE GENOMIC DNA]</scope>
    <source>
        <strain evidence="2 3">ElP</strain>
    </source>
</reference>
<name>A0A518GUV8_9BACT</name>
<feature type="chain" id="PRO_5022184111" evidence="1">
    <location>
        <begin position="31"/>
        <end position="228"/>
    </location>
</feature>
<keyword evidence="3" id="KW-1185">Reference proteome</keyword>
<sequence length="228" mass="23964" precursor="true">MQGPRYRLSRSAAVVTAAVALALVPAAVQAQGPPVAIRISGGGVGEFLDPNPCDGFNTEAPFGESNFAVSARIDADGSVDGHFMCQVKGCVVIVQGVFTEVLGIDRADGPADQDTVFLLGEAAFVDLSGAAGGPGVVRDEDGDPYIFDFCLELREGPGSGQAGHSDDLPARFFYADEVTLLGGPDFLGLDDGFDQEEIRKGHISIDFRVDVDDIPFDRVEDCPVEPLS</sequence>
<accession>A0A518GUV8</accession>
<evidence type="ECO:0000313" key="3">
    <source>
        <dbReference type="Proteomes" id="UP000317835"/>
    </source>
</evidence>